<dbReference type="EMBL" id="CP067089">
    <property type="protein sequence ID" value="QQO07664.1"/>
    <property type="molecule type" value="Genomic_DNA"/>
</dbReference>
<organism evidence="1 2">
    <name type="scientific">Breznakiella homolactica</name>
    <dbReference type="NCBI Taxonomy" id="2798577"/>
    <lineage>
        <taxon>Bacteria</taxon>
        <taxon>Pseudomonadati</taxon>
        <taxon>Spirochaetota</taxon>
        <taxon>Spirochaetia</taxon>
        <taxon>Spirochaetales</taxon>
        <taxon>Breznakiellaceae</taxon>
        <taxon>Breznakiella</taxon>
    </lineage>
</organism>
<dbReference type="KEGG" id="bhc:JFL75_11980"/>
<dbReference type="AlphaFoldDB" id="A0A7T7XJN9"/>
<dbReference type="RefSeq" id="WP_215624970.1">
    <property type="nucleotide sequence ID" value="NZ_CP067089.2"/>
</dbReference>
<sequence length="173" mass="20094">MMGKNGFIIILRIFFLIAISFHCYARGNAEKYDNEIIRIDTTLRNAEDKSAEILLNTKAGCSETGFVIKEAFYDDKNAINSIFKINSLEELMSITERYFDLSAFNVNAFPDNFWNDYLLVFILQNHTVGTAFKNERIEQNNDKYFLVIEQWHKRDAPLAACLETVLYLLKIPK</sequence>
<reference evidence="1" key="1">
    <citation type="submission" date="2021-01" db="EMBL/GenBank/DDBJ databases">
        <title>Description of Breznakiella homolactica.</title>
        <authorList>
            <person name="Song Y."/>
            <person name="Brune A."/>
        </authorList>
    </citation>
    <scope>NUCLEOTIDE SEQUENCE</scope>
    <source>
        <strain evidence="1">RmG30</strain>
    </source>
</reference>
<keyword evidence="2" id="KW-1185">Reference proteome</keyword>
<accession>A0A7T7XJN9</accession>
<name>A0A7T7XJN9_9SPIR</name>
<evidence type="ECO:0000313" key="2">
    <source>
        <dbReference type="Proteomes" id="UP000595917"/>
    </source>
</evidence>
<gene>
    <name evidence="1" type="ORF">JFL75_11980</name>
</gene>
<protein>
    <submittedName>
        <fullName evidence="1">Uncharacterized protein</fullName>
    </submittedName>
</protein>
<evidence type="ECO:0000313" key="1">
    <source>
        <dbReference type="EMBL" id="QQO07664.1"/>
    </source>
</evidence>
<dbReference type="Proteomes" id="UP000595917">
    <property type="component" value="Chromosome"/>
</dbReference>
<proteinExistence type="predicted"/>